<dbReference type="RefSeq" id="WP_188814223.1">
    <property type="nucleotide sequence ID" value="NZ_BMHT01000004.1"/>
</dbReference>
<dbReference type="Proteomes" id="UP000632273">
    <property type="component" value="Unassembled WGS sequence"/>
</dbReference>
<feature type="signal peptide" evidence="1">
    <location>
        <begin position="1"/>
        <end position="21"/>
    </location>
</feature>
<dbReference type="InterPro" id="IPR023296">
    <property type="entry name" value="Glyco_hydro_beta-prop_sf"/>
</dbReference>
<protein>
    <submittedName>
        <fullName evidence="3">Arabinosidase</fullName>
    </submittedName>
</protein>
<comment type="caution">
    <text evidence="3">The sequence shown here is derived from an EMBL/GenBank/DDBJ whole genome shotgun (WGS) entry which is preliminary data.</text>
</comment>
<organism evidence="3 4">
    <name type="scientific">Hymenobacter cavernae</name>
    <dbReference type="NCBI Taxonomy" id="2044852"/>
    <lineage>
        <taxon>Bacteria</taxon>
        <taxon>Pseudomonadati</taxon>
        <taxon>Bacteroidota</taxon>
        <taxon>Cytophagia</taxon>
        <taxon>Cytophagales</taxon>
        <taxon>Hymenobacteraceae</taxon>
        <taxon>Hymenobacter</taxon>
    </lineage>
</organism>
<accession>A0ABQ1U971</accession>
<dbReference type="PROSITE" id="PS51257">
    <property type="entry name" value="PROKAR_LIPOPROTEIN"/>
    <property type="match status" value="1"/>
</dbReference>
<dbReference type="EMBL" id="BMHT01000004">
    <property type="protein sequence ID" value="GGF11732.1"/>
    <property type="molecule type" value="Genomic_DNA"/>
</dbReference>
<evidence type="ECO:0000313" key="3">
    <source>
        <dbReference type="EMBL" id="GGF11732.1"/>
    </source>
</evidence>
<dbReference type="InterPro" id="IPR050727">
    <property type="entry name" value="GH43_arabinanases"/>
</dbReference>
<gene>
    <name evidence="3" type="ORF">GCM10011383_23700</name>
</gene>
<evidence type="ECO:0000313" key="4">
    <source>
        <dbReference type="Proteomes" id="UP000632273"/>
    </source>
</evidence>
<dbReference type="PANTHER" id="PTHR43301">
    <property type="entry name" value="ARABINAN ENDO-1,5-ALPHA-L-ARABINOSIDASE"/>
    <property type="match status" value="1"/>
</dbReference>
<sequence>MTIKHKAVRSLTSLLCAGLLASCSKDVYLFTSFHEPANEGLRLLYSYDGYKWQDLGKTFLTPQAGPSKLMRDPSITQGPDGTYHLVWTCGWKGDKGFGYASSKDLIHWSSQRFVDVMSHEPTTVNVWAPEIFYDKPTQQYLIVWASTIPFRFPKGQEDEDNNHRLYYTTTKDFQTFTPAKLYLDPGFSAIDSEVLQRGPGDYVLVVKDNTRPERDIKVAFGPTALGPFPNVSKPFTANFTEGPSVAKLPHGEWLIYYDAYREKKYGAMKTSDFKTFTDASAQVSVPVGHKHGTIFMAPRKTLKKLQQASPAAPAVGATSSSVKP</sequence>
<dbReference type="SUPFAM" id="SSF75005">
    <property type="entry name" value="Arabinanase/levansucrase/invertase"/>
    <property type="match status" value="1"/>
</dbReference>
<reference evidence="4" key="1">
    <citation type="journal article" date="2019" name="Int. J. Syst. Evol. Microbiol.">
        <title>The Global Catalogue of Microorganisms (GCM) 10K type strain sequencing project: providing services to taxonomists for standard genome sequencing and annotation.</title>
        <authorList>
            <consortium name="The Broad Institute Genomics Platform"/>
            <consortium name="The Broad Institute Genome Sequencing Center for Infectious Disease"/>
            <person name="Wu L."/>
            <person name="Ma J."/>
        </authorList>
    </citation>
    <scope>NUCLEOTIDE SEQUENCE [LARGE SCALE GENOMIC DNA]</scope>
    <source>
        <strain evidence="4">CGMCC 1.15197</strain>
    </source>
</reference>
<evidence type="ECO:0000256" key="1">
    <source>
        <dbReference type="SAM" id="SignalP"/>
    </source>
</evidence>
<dbReference type="CDD" id="cd08983">
    <property type="entry name" value="GH43_Bt3655-like"/>
    <property type="match status" value="1"/>
</dbReference>
<keyword evidence="1" id="KW-0732">Signal</keyword>
<feature type="domain" description="Arabinosidase BT-3657-like N-terminal" evidence="2">
    <location>
        <begin position="29"/>
        <end position="118"/>
    </location>
</feature>
<name>A0ABQ1U971_9BACT</name>
<dbReference type="InterPro" id="IPR055133">
    <property type="entry name" value="BT_3657-like_N"/>
</dbReference>
<evidence type="ECO:0000259" key="2">
    <source>
        <dbReference type="Pfam" id="PF22847"/>
    </source>
</evidence>
<proteinExistence type="predicted"/>
<keyword evidence="4" id="KW-1185">Reference proteome</keyword>
<feature type="chain" id="PRO_5046612649" evidence="1">
    <location>
        <begin position="22"/>
        <end position="324"/>
    </location>
</feature>
<dbReference type="PANTHER" id="PTHR43301:SF3">
    <property type="entry name" value="ARABINAN ENDO-1,5-ALPHA-L-ARABINOSIDASE A-RELATED"/>
    <property type="match status" value="1"/>
</dbReference>
<dbReference type="Pfam" id="PF22847">
    <property type="entry name" value="BT_3657-like_N"/>
    <property type="match status" value="1"/>
</dbReference>
<dbReference type="Gene3D" id="2.115.10.20">
    <property type="entry name" value="Glycosyl hydrolase domain, family 43"/>
    <property type="match status" value="1"/>
</dbReference>